<keyword evidence="5 6" id="KW-0472">Membrane</keyword>
<evidence type="ECO:0000256" key="2">
    <source>
        <dbReference type="ARBA" id="ARBA00022475"/>
    </source>
</evidence>
<keyword evidence="4 6" id="KW-1133">Transmembrane helix</keyword>
<dbReference type="Proteomes" id="UP000193431">
    <property type="component" value="Chromosome"/>
</dbReference>
<protein>
    <recommendedName>
        <fullName evidence="9">Lysylphosphatidylglycerol synthetase</fullName>
    </recommendedName>
</protein>
<gene>
    <name evidence="7" type="ORF">BST97_09575</name>
</gene>
<feature type="transmembrane region" description="Helical" evidence="6">
    <location>
        <begin position="52"/>
        <end position="70"/>
    </location>
</feature>
<keyword evidence="3 6" id="KW-0812">Transmembrane</keyword>
<dbReference type="STRING" id="331648.BST97_09575"/>
<evidence type="ECO:0000313" key="7">
    <source>
        <dbReference type="EMBL" id="ARN78220.1"/>
    </source>
</evidence>
<dbReference type="GO" id="GO:0005886">
    <property type="term" value="C:plasma membrane"/>
    <property type="evidence" value="ECO:0007669"/>
    <property type="project" value="UniProtKB-SubCell"/>
</dbReference>
<evidence type="ECO:0000256" key="6">
    <source>
        <dbReference type="SAM" id="Phobius"/>
    </source>
</evidence>
<keyword evidence="2" id="KW-1003">Cell membrane</keyword>
<comment type="subcellular location">
    <subcellularLocation>
        <location evidence="1">Cell membrane</location>
        <topology evidence="1">Multi-pass membrane protein</topology>
    </subcellularLocation>
</comment>
<evidence type="ECO:0000256" key="1">
    <source>
        <dbReference type="ARBA" id="ARBA00004651"/>
    </source>
</evidence>
<reference evidence="7 8" key="1">
    <citation type="submission" date="2016-11" db="EMBL/GenBank/DDBJ databases">
        <title>Trade-off between light-utilization and light-protection in marine flavobacteria.</title>
        <authorList>
            <person name="Kumagai Y."/>
        </authorList>
    </citation>
    <scope>NUCLEOTIDE SEQUENCE [LARGE SCALE GENOMIC DNA]</scope>
    <source>
        <strain evidence="7 8">JCM 13191</strain>
    </source>
</reference>
<dbReference type="EMBL" id="CP019344">
    <property type="protein sequence ID" value="ARN78220.1"/>
    <property type="molecule type" value="Genomic_DNA"/>
</dbReference>
<accession>A0A1W6MKU6</accession>
<organism evidence="7 8">
    <name type="scientific">Nonlabens spongiae</name>
    <dbReference type="NCBI Taxonomy" id="331648"/>
    <lineage>
        <taxon>Bacteria</taxon>
        <taxon>Pseudomonadati</taxon>
        <taxon>Bacteroidota</taxon>
        <taxon>Flavobacteriia</taxon>
        <taxon>Flavobacteriales</taxon>
        <taxon>Flavobacteriaceae</taxon>
        <taxon>Nonlabens</taxon>
    </lineage>
</organism>
<feature type="transmembrane region" description="Helical" evidence="6">
    <location>
        <begin position="14"/>
        <end position="32"/>
    </location>
</feature>
<dbReference type="AlphaFoldDB" id="A0A1W6MKU6"/>
<keyword evidence="8" id="KW-1185">Reference proteome</keyword>
<feature type="transmembrane region" description="Helical" evidence="6">
    <location>
        <begin position="255"/>
        <end position="278"/>
    </location>
</feature>
<evidence type="ECO:0000256" key="4">
    <source>
        <dbReference type="ARBA" id="ARBA00022989"/>
    </source>
</evidence>
<sequence>MRNFPPVLNKSKQYLPLLLKILVFAGCTAVLVFKFQDSEYNWYRIFEELASLPWFILPLLMCVSLASWLVESKKWQFLVGDFYGLRFRESVLQNLTAQAASFITPLRSGEFVAKALYFPKSLRKQVTQRVFIGNFSQMAVTVAVGIIGLFVYEQELMDDTWKYVGLIILTGLLIFLAYSWVRKKLGLNAVRSDLWFKTVGFSTLRYLIFSSNWLLVLGVLYYDQSIVTILSCITVWYLLISTIPLIQILDLPVRILAVVTIFPGDTEIVLLATTLIWITNTVFPTVLGCALLPFKSRIELETA</sequence>
<evidence type="ECO:0000256" key="5">
    <source>
        <dbReference type="ARBA" id="ARBA00023136"/>
    </source>
</evidence>
<dbReference type="InterPro" id="IPR022791">
    <property type="entry name" value="L-PG_synthase/AglD"/>
</dbReference>
<proteinExistence type="predicted"/>
<feature type="transmembrane region" description="Helical" evidence="6">
    <location>
        <begin position="130"/>
        <end position="151"/>
    </location>
</feature>
<feature type="transmembrane region" description="Helical" evidence="6">
    <location>
        <begin position="163"/>
        <end position="181"/>
    </location>
</feature>
<evidence type="ECO:0008006" key="9">
    <source>
        <dbReference type="Google" id="ProtNLM"/>
    </source>
</evidence>
<dbReference type="Pfam" id="PF03706">
    <property type="entry name" value="LPG_synthase_TM"/>
    <property type="match status" value="1"/>
</dbReference>
<feature type="transmembrane region" description="Helical" evidence="6">
    <location>
        <begin position="228"/>
        <end position="248"/>
    </location>
</feature>
<feature type="transmembrane region" description="Helical" evidence="6">
    <location>
        <begin position="202"/>
        <end position="222"/>
    </location>
</feature>
<evidence type="ECO:0000256" key="3">
    <source>
        <dbReference type="ARBA" id="ARBA00022692"/>
    </source>
</evidence>
<evidence type="ECO:0000313" key="8">
    <source>
        <dbReference type="Proteomes" id="UP000193431"/>
    </source>
</evidence>
<name>A0A1W6MKU6_9FLAO</name>